<reference evidence="5 6" key="1">
    <citation type="journal article" date="2016" name="Nat. Commun.">
        <title>Thousands of microbial genomes shed light on interconnected biogeochemical processes in an aquifer system.</title>
        <authorList>
            <person name="Anantharaman K."/>
            <person name="Brown C.T."/>
            <person name="Hug L.A."/>
            <person name="Sharon I."/>
            <person name="Castelle C.J."/>
            <person name="Probst A.J."/>
            <person name="Thomas B.C."/>
            <person name="Singh A."/>
            <person name="Wilkins M.J."/>
            <person name="Karaoz U."/>
            <person name="Brodie E.L."/>
            <person name="Williams K.H."/>
            <person name="Hubbard S.S."/>
            <person name="Banfield J.F."/>
        </authorList>
    </citation>
    <scope>NUCLEOTIDE SEQUENCE [LARGE SCALE GENOMIC DNA]</scope>
</reference>
<keyword evidence="1 3" id="KW-0597">Phosphoprotein</keyword>
<dbReference type="SMART" id="SM00448">
    <property type="entry name" value="REC"/>
    <property type="match status" value="1"/>
</dbReference>
<evidence type="ECO:0000256" key="1">
    <source>
        <dbReference type="ARBA" id="ARBA00022553"/>
    </source>
</evidence>
<accession>A0A1F5Y9K7</accession>
<dbReference type="Proteomes" id="UP000176992">
    <property type="component" value="Unassembled WGS sequence"/>
</dbReference>
<dbReference type="SUPFAM" id="SSF52172">
    <property type="entry name" value="CheY-like"/>
    <property type="match status" value="1"/>
</dbReference>
<evidence type="ECO:0000256" key="2">
    <source>
        <dbReference type="ARBA" id="ARBA00022737"/>
    </source>
</evidence>
<sequence length="434" mass="49313">MPEYDPPDEVEISQLDLAPFDNKQTGELPEPQGGFLTDQAEIYARELRKKSAANKIQPLKKLAEIGGLKHLKYILPLSQYSSEFIRKMARNSAIRIILRSLREAEESGDFSAALKKKFIDLLIILDKKFSFMEKFQLEDPRITRVIFEMLSQENREFTAQKLAEVITDADERVRATAVKIIAEMLNQTETSLLVKLLRDPDARVRANVIEALESIGDSNVIGILMRYKTDRDSRVRANAIKALWNLGYRDVETSLREMLSDPDPKMRSAAVWAIGETGSNRPKIKDLMQIVELDEDARVKGNVLRARKKIDWREKEFRVLVIDNDRAFLHDMFRKMARDGLHINAAFDGKAGVSAALKQKPDLIVLDLHIPQLNGLKVLETLKKNPATRHIPIVTTCEIKVASLANKALEAGAADHLIKPFNYEDFREAVFKLV</sequence>
<evidence type="ECO:0000256" key="3">
    <source>
        <dbReference type="PROSITE-ProRule" id="PRU00169"/>
    </source>
</evidence>
<dbReference type="GO" id="GO:0000160">
    <property type="term" value="P:phosphorelay signal transduction system"/>
    <property type="evidence" value="ECO:0007669"/>
    <property type="project" value="InterPro"/>
</dbReference>
<dbReference type="PROSITE" id="PS50110">
    <property type="entry name" value="RESPONSE_REGULATORY"/>
    <property type="match status" value="1"/>
</dbReference>
<dbReference type="Pfam" id="PF00072">
    <property type="entry name" value="Response_reg"/>
    <property type="match status" value="1"/>
</dbReference>
<dbReference type="InterPro" id="IPR000357">
    <property type="entry name" value="HEAT"/>
</dbReference>
<gene>
    <name evidence="5" type="ORF">A2Z86_05085</name>
</gene>
<dbReference type="InterPro" id="IPR016024">
    <property type="entry name" value="ARM-type_fold"/>
</dbReference>
<dbReference type="AlphaFoldDB" id="A0A1F5Y9K7"/>
<dbReference type="SUPFAM" id="SSF48371">
    <property type="entry name" value="ARM repeat"/>
    <property type="match status" value="1"/>
</dbReference>
<dbReference type="PANTHER" id="PTHR44591:SF23">
    <property type="entry name" value="CHEY SUBFAMILY"/>
    <property type="match status" value="1"/>
</dbReference>
<dbReference type="Pfam" id="PF13646">
    <property type="entry name" value="HEAT_2"/>
    <property type="match status" value="1"/>
</dbReference>
<feature type="domain" description="Response regulatory" evidence="4">
    <location>
        <begin position="318"/>
        <end position="434"/>
    </location>
</feature>
<dbReference type="Pfam" id="PF02985">
    <property type="entry name" value="HEAT"/>
    <property type="match status" value="1"/>
</dbReference>
<dbReference type="InterPro" id="IPR011006">
    <property type="entry name" value="CheY-like_superfamily"/>
</dbReference>
<proteinExistence type="predicted"/>
<dbReference type="PANTHER" id="PTHR44591">
    <property type="entry name" value="STRESS RESPONSE REGULATOR PROTEIN 1"/>
    <property type="match status" value="1"/>
</dbReference>
<organism evidence="5 6">
    <name type="scientific">Candidatus Glassbacteria bacterium GWA2_58_10</name>
    <dbReference type="NCBI Taxonomy" id="1817865"/>
    <lineage>
        <taxon>Bacteria</taxon>
        <taxon>Candidatus Glassiibacteriota</taxon>
    </lineage>
</organism>
<evidence type="ECO:0000313" key="5">
    <source>
        <dbReference type="EMBL" id="OGF96915.1"/>
    </source>
</evidence>
<dbReference type="EMBL" id="MFIV01000247">
    <property type="protein sequence ID" value="OGF96915.1"/>
    <property type="molecule type" value="Genomic_DNA"/>
</dbReference>
<dbReference type="Gene3D" id="1.25.10.10">
    <property type="entry name" value="Leucine-rich Repeat Variant"/>
    <property type="match status" value="1"/>
</dbReference>
<dbReference type="InterPro" id="IPR001789">
    <property type="entry name" value="Sig_transdc_resp-reg_receiver"/>
</dbReference>
<dbReference type="SMART" id="SM00567">
    <property type="entry name" value="EZ_HEAT"/>
    <property type="match status" value="4"/>
</dbReference>
<keyword evidence="2" id="KW-0677">Repeat</keyword>
<name>A0A1F5Y9K7_9BACT</name>
<dbReference type="Gene3D" id="3.40.50.2300">
    <property type="match status" value="1"/>
</dbReference>
<feature type="modified residue" description="4-aspartylphosphate" evidence="3">
    <location>
        <position position="367"/>
    </location>
</feature>
<protein>
    <recommendedName>
        <fullName evidence="4">Response regulatory domain-containing protein</fullName>
    </recommendedName>
</protein>
<dbReference type="InterPro" id="IPR050595">
    <property type="entry name" value="Bact_response_regulator"/>
</dbReference>
<evidence type="ECO:0000259" key="4">
    <source>
        <dbReference type="PROSITE" id="PS50110"/>
    </source>
</evidence>
<evidence type="ECO:0000313" key="6">
    <source>
        <dbReference type="Proteomes" id="UP000176992"/>
    </source>
</evidence>
<comment type="caution">
    <text evidence="5">The sequence shown here is derived from an EMBL/GenBank/DDBJ whole genome shotgun (WGS) entry which is preliminary data.</text>
</comment>
<dbReference type="InterPro" id="IPR004155">
    <property type="entry name" value="PBS_lyase_HEAT"/>
</dbReference>
<dbReference type="InterPro" id="IPR011989">
    <property type="entry name" value="ARM-like"/>
</dbReference>